<gene>
    <name evidence="1" type="ORF">DPMN_067135</name>
</gene>
<sequence length="76" mass="8577">MFSYRDLQREPRPQTRAFLRPHGGVALRGRLLGGRAGGREALPGGEAHLQHHRARVLLAGQFECWHHIPVTGNQNY</sequence>
<name>A0A9D3YXI0_DREPO</name>
<dbReference type="EMBL" id="JAIWYP010000014">
    <property type="protein sequence ID" value="KAH3707724.1"/>
    <property type="molecule type" value="Genomic_DNA"/>
</dbReference>
<evidence type="ECO:0000313" key="1">
    <source>
        <dbReference type="EMBL" id="KAH3707724.1"/>
    </source>
</evidence>
<accession>A0A9D3YXI0</accession>
<dbReference type="Proteomes" id="UP000828390">
    <property type="component" value="Unassembled WGS sequence"/>
</dbReference>
<proteinExistence type="predicted"/>
<keyword evidence="2" id="KW-1185">Reference proteome</keyword>
<organism evidence="1 2">
    <name type="scientific">Dreissena polymorpha</name>
    <name type="common">Zebra mussel</name>
    <name type="synonym">Mytilus polymorpha</name>
    <dbReference type="NCBI Taxonomy" id="45954"/>
    <lineage>
        <taxon>Eukaryota</taxon>
        <taxon>Metazoa</taxon>
        <taxon>Spiralia</taxon>
        <taxon>Lophotrochozoa</taxon>
        <taxon>Mollusca</taxon>
        <taxon>Bivalvia</taxon>
        <taxon>Autobranchia</taxon>
        <taxon>Heteroconchia</taxon>
        <taxon>Euheterodonta</taxon>
        <taxon>Imparidentia</taxon>
        <taxon>Neoheterodontei</taxon>
        <taxon>Myida</taxon>
        <taxon>Dreissenoidea</taxon>
        <taxon>Dreissenidae</taxon>
        <taxon>Dreissena</taxon>
    </lineage>
</organism>
<comment type="caution">
    <text evidence="1">The sequence shown here is derived from an EMBL/GenBank/DDBJ whole genome shotgun (WGS) entry which is preliminary data.</text>
</comment>
<evidence type="ECO:0000313" key="2">
    <source>
        <dbReference type="Proteomes" id="UP000828390"/>
    </source>
</evidence>
<dbReference type="AlphaFoldDB" id="A0A9D3YXI0"/>
<protein>
    <submittedName>
        <fullName evidence="1">Uncharacterized protein</fullName>
    </submittedName>
</protein>
<reference evidence="1" key="1">
    <citation type="journal article" date="2019" name="bioRxiv">
        <title>The Genome of the Zebra Mussel, Dreissena polymorpha: A Resource for Invasive Species Research.</title>
        <authorList>
            <person name="McCartney M.A."/>
            <person name="Auch B."/>
            <person name="Kono T."/>
            <person name="Mallez S."/>
            <person name="Zhang Y."/>
            <person name="Obille A."/>
            <person name="Becker A."/>
            <person name="Abrahante J.E."/>
            <person name="Garbe J."/>
            <person name="Badalamenti J.P."/>
            <person name="Herman A."/>
            <person name="Mangelson H."/>
            <person name="Liachko I."/>
            <person name="Sullivan S."/>
            <person name="Sone E.D."/>
            <person name="Koren S."/>
            <person name="Silverstein K.A.T."/>
            <person name="Beckman K.B."/>
            <person name="Gohl D.M."/>
        </authorList>
    </citation>
    <scope>NUCLEOTIDE SEQUENCE</scope>
    <source>
        <strain evidence="1">Duluth1</strain>
        <tissue evidence="1">Whole animal</tissue>
    </source>
</reference>
<reference evidence="1" key="2">
    <citation type="submission" date="2020-11" db="EMBL/GenBank/DDBJ databases">
        <authorList>
            <person name="McCartney M.A."/>
            <person name="Auch B."/>
            <person name="Kono T."/>
            <person name="Mallez S."/>
            <person name="Becker A."/>
            <person name="Gohl D.M."/>
            <person name="Silverstein K.A.T."/>
            <person name="Koren S."/>
            <person name="Bechman K.B."/>
            <person name="Herman A."/>
            <person name="Abrahante J.E."/>
            <person name="Garbe J."/>
        </authorList>
    </citation>
    <scope>NUCLEOTIDE SEQUENCE</scope>
    <source>
        <strain evidence="1">Duluth1</strain>
        <tissue evidence="1">Whole animal</tissue>
    </source>
</reference>